<dbReference type="InterPro" id="IPR002109">
    <property type="entry name" value="Glutaredoxin"/>
</dbReference>
<dbReference type="AlphaFoldDB" id="A4BK95"/>
<evidence type="ECO:0000256" key="5">
    <source>
        <dbReference type="ARBA" id="ARBA00023284"/>
    </source>
</evidence>
<gene>
    <name evidence="7" type="ORF">MED297_05084</name>
</gene>
<reference evidence="7 8" key="1">
    <citation type="submission" date="2006-02" db="EMBL/GenBank/DDBJ databases">
        <authorList>
            <person name="Pinhassi J."/>
            <person name="Pedros-Alio C."/>
            <person name="Ferriera S."/>
            <person name="Johnson J."/>
            <person name="Kravitz S."/>
            <person name="Halpern A."/>
            <person name="Remington K."/>
            <person name="Beeson K."/>
            <person name="Tran B."/>
            <person name="Rogers Y.-H."/>
            <person name="Friedman R."/>
            <person name="Venter J.C."/>
        </authorList>
    </citation>
    <scope>NUCLEOTIDE SEQUENCE [LARGE SCALE GENOMIC DNA]</scope>
    <source>
        <strain evidence="7 8">MED297</strain>
    </source>
</reference>
<dbReference type="InterPro" id="IPR036249">
    <property type="entry name" value="Thioredoxin-like_sf"/>
</dbReference>
<dbReference type="PANTHER" id="PTHR46679:SF1">
    <property type="entry name" value="GLUTAREDOXIN-2, MITOCHONDRIAL"/>
    <property type="match status" value="1"/>
</dbReference>
<accession>A4BK95</accession>
<dbReference type="Gene3D" id="3.40.30.10">
    <property type="entry name" value="Glutaredoxin"/>
    <property type="match status" value="1"/>
</dbReference>
<organism evidence="7 8">
    <name type="scientific">Reinekea blandensis MED297</name>
    <dbReference type="NCBI Taxonomy" id="314283"/>
    <lineage>
        <taxon>Bacteria</taxon>
        <taxon>Pseudomonadati</taxon>
        <taxon>Pseudomonadota</taxon>
        <taxon>Gammaproteobacteria</taxon>
        <taxon>Oceanospirillales</taxon>
        <taxon>Saccharospirillaceae</taxon>
        <taxon>Reinekea</taxon>
    </lineage>
</organism>
<dbReference type="SUPFAM" id="SSF52833">
    <property type="entry name" value="Thioredoxin-like"/>
    <property type="match status" value="1"/>
</dbReference>
<dbReference type="EMBL" id="AAOE01000042">
    <property type="protein sequence ID" value="EAR07462.1"/>
    <property type="molecule type" value="Genomic_DNA"/>
</dbReference>
<dbReference type="STRING" id="314283.MED297_05084"/>
<proteinExistence type="inferred from homology"/>
<dbReference type="OrthoDB" id="7867335at2"/>
<dbReference type="RefSeq" id="WP_008048074.1">
    <property type="nucleotide sequence ID" value="NZ_CH724155.1"/>
</dbReference>
<feature type="domain" description="Glutaredoxin" evidence="6">
    <location>
        <begin position="38"/>
        <end position="99"/>
    </location>
</feature>
<evidence type="ECO:0000259" key="6">
    <source>
        <dbReference type="Pfam" id="PF00462"/>
    </source>
</evidence>
<evidence type="ECO:0000256" key="1">
    <source>
        <dbReference type="ARBA" id="ARBA00007787"/>
    </source>
</evidence>
<evidence type="ECO:0000256" key="2">
    <source>
        <dbReference type="ARBA" id="ARBA00022448"/>
    </source>
</evidence>
<comment type="similarity">
    <text evidence="1">Belongs to the glutaredoxin family.</text>
</comment>
<dbReference type="Proteomes" id="UP000005953">
    <property type="component" value="Unassembled WGS sequence"/>
</dbReference>
<keyword evidence="3" id="KW-0249">Electron transport</keyword>
<comment type="caution">
    <text evidence="7">The sequence shown here is derived from an EMBL/GenBank/DDBJ whole genome shotgun (WGS) entry which is preliminary data.</text>
</comment>
<dbReference type="HOGENOM" id="CLU_2037071_0_0_6"/>
<evidence type="ECO:0000256" key="4">
    <source>
        <dbReference type="ARBA" id="ARBA00023157"/>
    </source>
</evidence>
<keyword evidence="8" id="KW-1185">Reference proteome</keyword>
<evidence type="ECO:0000313" key="8">
    <source>
        <dbReference type="Proteomes" id="UP000005953"/>
    </source>
</evidence>
<evidence type="ECO:0000256" key="3">
    <source>
        <dbReference type="ARBA" id="ARBA00022982"/>
    </source>
</evidence>
<name>A4BK95_9GAMM</name>
<evidence type="ECO:0000313" key="7">
    <source>
        <dbReference type="EMBL" id="EAR07462.1"/>
    </source>
</evidence>
<dbReference type="PRINTS" id="PR00160">
    <property type="entry name" value="GLUTAREDOXIN"/>
</dbReference>
<dbReference type="CDD" id="cd02066">
    <property type="entry name" value="GRX_family"/>
    <property type="match status" value="1"/>
</dbReference>
<dbReference type="Pfam" id="PF00462">
    <property type="entry name" value="Glutaredoxin"/>
    <property type="match status" value="1"/>
</dbReference>
<keyword evidence="2" id="KW-0813">Transport</keyword>
<dbReference type="PANTHER" id="PTHR46679">
    <property type="match status" value="1"/>
</dbReference>
<keyword evidence="5" id="KW-0676">Redox-active center</keyword>
<dbReference type="InterPro" id="IPR014025">
    <property type="entry name" value="Glutaredoxin_subgr"/>
</dbReference>
<sequence length="123" mass="13941">MRPVLSESQVHPDVRDRLGGDQAYVTEVQNAISQYPVVVVGMAQNPFVKKARRLLLDKGVGFHYLEYGSYFSKWRERLAIKMWTGFTTFPQVFVAGTLVGGYSDLKKLLSDDSEPLLEQIRTS</sequence>
<dbReference type="GO" id="GO:0015035">
    <property type="term" value="F:protein-disulfide reductase activity"/>
    <property type="evidence" value="ECO:0007669"/>
    <property type="project" value="TreeGrafter"/>
</dbReference>
<protein>
    <recommendedName>
        <fullName evidence="6">Glutaredoxin domain-containing protein</fullName>
    </recommendedName>
</protein>
<keyword evidence="4" id="KW-1015">Disulfide bond</keyword>
<dbReference type="PROSITE" id="PS51354">
    <property type="entry name" value="GLUTAREDOXIN_2"/>
    <property type="match status" value="1"/>
</dbReference>